<dbReference type="GO" id="GO:0005886">
    <property type="term" value="C:plasma membrane"/>
    <property type="evidence" value="ECO:0007669"/>
    <property type="project" value="TreeGrafter"/>
</dbReference>
<evidence type="ECO:0000256" key="1">
    <source>
        <dbReference type="ARBA" id="ARBA00006611"/>
    </source>
</evidence>
<evidence type="ECO:0000313" key="6">
    <source>
        <dbReference type="Proteomes" id="UP000482155"/>
    </source>
</evidence>
<protein>
    <submittedName>
        <fullName evidence="5">Flp pilus assembly complex ATPase component</fullName>
    </submittedName>
</protein>
<dbReference type="PANTHER" id="PTHR30258">
    <property type="entry name" value="TYPE II SECRETION SYSTEM PROTEIN GSPE-RELATED"/>
    <property type="match status" value="1"/>
</dbReference>
<evidence type="ECO:0000256" key="3">
    <source>
        <dbReference type="ARBA" id="ARBA00022840"/>
    </source>
</evidence>
<keyword evidence="3" id="KW-0067">ATP-binding</keyword>
<dbReference type="InterPro" id="IPR027417">
    <property type="entry name" value="P-loop_NTPase"/>
</dbReference>
<dbReference type="InterPro" id="IPR001482">
    <property type="entry name" value="T2SS/T4SS_dom"/>
</dbReference>
<reference evidence="5 6" key="1">
    <citation type="submission" date="2020-02" db="EMBL/GenBank/DDBJ databases">
        <authorList>
            <person name="Kim M.K."/>
        </authorList>
    </citation>
    <scope>NUCLEOTIDE SEQUENCE [LARGE SCALE GENOMIC DNA]</scope>
    <source>
        <strain evidence="5 6">17J57-3</strain>
    </source>
</reference>
<evidence type="ECO:0000259" key="4">
    <source>
        <dbReference type="Pfam" id="PF00437"/>
    </source>
</evidence>
<organism evidence="5 6">
    <name type="scientific">Noviherbaspirillum galbum</name>
    <dbReference type="NCBI Taxonomy" id="2709383"/>
    <lineage>
        <taxon>Bacteria</taxon>
        <taxon>Pseudomonadati</taxon>
        <taxon>Pseudomonadota</taxon>
        <taxon>Betaproteobacteria</taxon>
        <taxon>Burkholderiales</taxon>
        <taxon>Oxalobacteraceae</taxon>
        <taxon>Noviherbaspirillum</taxon>
    </lineage>
</organism>
<dbReference type="RefSeq" id="WP_163967185.1">
    <property type="nucleotide sequence ID" value="NZ_JAAIVB010000069.1"/>
</dbReference>
<dbReference type="Gene3D" id="3.40.50.300">
    <property type="entry name" value="P-loop containing nucleotide triphosphate hydrolases"/>
    <property type="match status" value="1"/>
</dbReference>
<dbReference type="PANTHER" id="PTHR30258:SF2">
    <property type="entry name" value="COMG OPERON PROTEIN 1"/>
    <property type="match status" value="1"/>
</dbReference>
<dbReference type="AlphaFoldDB" id="A0A6B3SRJ2"/>
<comment type="caution">
    <text evidence="5">The sequence shown here is derived from an EMBL/GenBank/DDBJ whole genome shotgun (WGS) entry which is preliminary data.</text>
</comment>
<dbReference type="EMBL" id="JAAIVB010000069">
    <property type="protein sequence ID" value="NEX63363.1"/>
    <property type="molecule type" value="Genomic_DNA"/>
</dbReference>
<keyword evidence="6" id="KW-1185">Reference proteome</keyword>
<dbReference type="GO" id="GO:0005524">
    <property type="term" value="F:ATP binding"/>
    <property type="evidence" value="ECO:0007669"/>
    <property type="project" value="UniProtKB-KW"/>
</dbReference>
<dbReference type="Proteomes" id="UP000482155">
    <property type="component" value="Unassembled WGS sequence"/>
</dbReference>
<dbReference type="Pfam" id="PF00437">
    <property type="entry name" value="T2SSE"/>
    <property type="match status" value="1"/>
</dbReference>
<dbReference type="GO" id="GO:0016887">
    <property type="term" value="F:ATP hydrolysis activity"/>
    <property type="evidence" value="ECO:0007669"/>
    <property type="project" value="TreeGrafter"/>
</dbReference>
<evidence type="ECO:0000256" key="2">
    <source>
        <dbReference type="ARBA" id="ARBA00022741"/>
    </source>
</evidence>
<name>A0A6B3SRJ2_9BURK</name>
<keyword evidence="2" id="KW-0547">Nucleotide-binding</keyword>
<gene>
    <name evidence="5" type="primary">cpaF</name>
    <name evidence="5" type="ORF">G3574_19985</name>
</gene>
<sequence length="307" mass="33404">MDHITDLHLKNDELHNSLVFPGPRKIDDAELDEAKQLLTRCQTFQKTDFMVSHEGRFWRGRRDANAVDGQWFRLRKMPPEPPSLEKLPSPIASGIHKLLLSKQLKAGGLIYIVGSPGSGKTTTASATVVSRLRAFGGVSYTVEDPPEMPLNGWHDKGYCSQTWVAGDQSADWAESLRGVLRSQPASTPVILYVGEVRDAASAEAMLRAASNGFLVIATGFGTDIITGIDQLIRLGSEESMVGIAAMLRLVVHQRLMDGALVASCLASSGADSRVAARIRAGQLPHLSNDINFQSNMMRNGQDPLEMV</sequence>
<feature type="domain" description="Bacterial type II secretion system protein E" evidence="4">
    <location>
        <begin position="101"/>
        <end position="266"/>
    </location>
</feature>
<comment type="similarity">
    <text evidence="1">Belongs to the GSP E family.</text>
</comment>
<evidence type="ECO:0000313" key="5">
    <source>
        <dbReference type="EMBL" id="NEX63363.1"/>
    </source>
</evidence>
<dbReference type="SUPFAM" id="SSF52540">
    <property type="entry name" value="P-loop containing nucleoside triphosphate hydrolases"/>
    <property type="match status" value="1"/>
</dbReference>
<proteinExistence type="inferred from homology"/>
<accession>A0A6B3SRJ2</accession>